<keyword evidence="5" id="KW-0378">Hydrolase</keyword>
<sequence length="302" mass="34753">MSSKKEKLDNIKIGAHVSIKDGYPRLIENAVKCGFKALAFFTNPPRTWRPITVKDDDAQKFKDSCKKFDFSPNYIMPHGSYFLNLGSPEIDKLEKSRKLFIHEMNNCEKLGISLYNFHPGSHLNIITEEESIKIIAESINIAHRQTKNVIAVIECTAGQGSNLGYKFEHLRDIIEMVEDKSRVGVCLDTCHMFAAGYNLKTQSNCKVIFQEFDRIVGFKYLKGIHLNDSKSDCGTKLDRHENIDKGFIGANCFKFLVNDKRFQNLPMILETEGNHINEVKQLYDYIIENDDKEEKKEKEEEK</sequence>
<dbReference type="CDD" id="cd00019">
    <property type="entry name" value="AP2Ec"/>
    <property type="match status" value="1"/>
</dbReference>
<dbReference type="HAMAP" id="MF_00152">
    <property type="entry name" value="Nfo"/>
    <property type="match status" value="1"/>
</dbReference>
<dbReference type="VEuPathDB" id="AmoebaDB:DICPUDRAFT_41583"/>
<dbReference type="PANTHER" id="PTHR21445">
    <property type="entry name" value="ENDONUCLEASE IV ENDODEOXYRIBONUCLEASE IV"/>
    <property type="match status" value="1"/>
</dbReference>
<dbReference type="SMART" id="SM00518">
    <property type="entry name" value="AP2Ec"/>
    <property type="match status" value="1"/>
</dbReference>
<dbReference type="RefSeq" id="XP_003293133.1">
    <property type="nucleotide sequence ID" value="XM_003293085.1"/>
</dbReference>
<dbReference type="EMBL" id="GL871337">
    <property type="protein sequence ID" value="EGC30336.1"/>
    <property type="molecule type" value="Genomic_DNA"/>
</dbReference>
<dbReference type="GO" id="GO:0003906">
    <property type="term" value="F:DNA-(apurinic or apyrimidinic site) endonuclease activity"/>
    <property type="evidence" value="ECO:0000318"/>
    <property type="project" value="GO_Central"/>
</dbReference>
<keyword evidence="7" id="KW-0234">DNA repair</keyword>
<keyword evidence="4" id="KW-0227">DNA damage</keyword>
<evidence type="ECO:0000259" key="8">
    <source>
        <dbReference type="Pfam" id="PF01261"/>
    </source>
</evidence>
<dbReference type="GO" id="GO:0006284">
    <property type="term" value="P:base-excision repair"/>
    <property type="evidence" value="ECO:0000318"/>
    <property type="project" value="GO_Central"/>
</dbReference>
<dbReference type="Proteomes" id="UP000001064">
    <property type="component" value="Unassembled WGS sequence"/>
</dbReference>
<dbReference type="InterPro" id="IPR013022">
    <property type="entry name" value="Xyl_isomerase-like_TIM-brl"/>
</dbReference>
<evidence type="ECO:0000256" key="4">
    <source>
        <dbReference type="ARBA" id="ARBA00022763"/>
    </source>
</evidence>
<dbReference type="FunFam" id="3.20.20.150:FF:000001">
    <property type="entry name" value="Probable endonuclease 4"/>
    <property type="match status" value="1"/>
</dbReference>
<dbReference type="GO" id="GO:0003677">
    <property type="term" value="F:DNA binding"/>
    <property type="evidence" value="ECO:0007669"/>
    <property type="project" value="InterPro"/>
</dbReference>
<dbReference type="PROSITE" id="PS51432">
    <property type="entry name" value="AP_NUCLEASE_F2_4"/>
    <property type="match status" value="1"/>
</dbReference>
<evidence type="ECO:0000256" key="3">
    <source>
        <dbReference type="ARBA" id="ARBA00022723"/>
    </source>
</evidence>
<dbReference type="NCBIfam" id="TIGR00587">
    <property type="entry name" value="nfo"/>
    <property type="match status" value="1"/>
</dbReference>
<dbReference type="PROSITE" id="PS00731">
    <property type="entry name" value="AP_NUCLEASE_F2_3"/>
    <property type="match status" value="1"/>
</dbReference>
<dbReference type="Gene3D" id="3.20.20.150">
    <property type="entry name" value="Divalent-metal-dependent TIM barrel enzymes"/>
    <property type="match status" value="1"/>
</dbReference>
<protein>
    <recommendedName>
        <fullName evidence="8">Xylose isomerase-like TIM barrel domain-containing protein</fullName>
    </recommendedName>
</protein>
<evidence type="ECO:0000256" key="7">
    <source>
        <dbReference type="ARBA" id="ARBA00023204"/>
    </source>
</evidence>
<keyword evidence="10" id="KW-1185">Reference proteome</keyword>
<evidence type="ECO:0000313" key="9">
    <source>
        <dbReference type="EMBL" id="EGC30336.1"/>
    </source>
</evidence>
<evidence type="ECO:0000256" key="2">
    <source>
        <dbReference type="ARBA" id="ARBA00005340"/>
    </source>
</evidence>
<keyword evidence="3" id="KW-0479">Metal-binding</keyword>
<dbReference type="STRING" id="5786.F1A0E3"/>
<accession>F1A0E3</accession>
<evidence type="ECO:0000313" key="10">
    <source>
        <dbReference type="Proteomes" id="UP000001064"/>
    </source>
</evidence>
<comment type="similarity">
    <text evidence="2">Belongs to the AP endonuclease 2 family.</text>
</comment>
<dbReference type="InterPro" id="IPR036237">
    <property type="entry name" value="Xyl_isomerase-like_sf"/>
</dbReference>
<dbReference type="OMA" id="NPRGWAT"/>
<dbReference type="SUPFAM" id="SSF51658">
    <property type="entry name" value="Xylose isomerase-like"/>
    <property type="match status" value="1"/>
</dbReference>
<dbReference type="PANTHER" id="PTHR21445:SF0">
    <property type="entry name" value="APURINIC-APYRIMIDINIC ENDONUCLEASE"/>
    <property type="match status" value="1"/>
</dbReference>
<dbReference type="AlphaFoldDB" id="F1A0E3"/>
<dbReference type="Pfam" id="PF01261">
    <property type="entry name" value="AP_endonuc_2"/>
    <property type="match status" value="1"/>
</dbReference>
<keyword evidence="6" id="KW-0862">Zinc</keyword>
<organism evidence="9 10">
    <name type="scientific">Dictyostelium purpureum</name>
    <name type="common">Slime mold</name>
    <dbReference type="NCBI Taxonomy" id="5786"/>
    <lineage>
        <taxon>Eukaryota</taxon>
        <taxon>Amoebozoa</taxon>
        <taxon>Evosea</taxon>
        <taxon>Eumycetozoa</taxon>
        <taxon>Dictyostelia</taxon>
        <taxon>Dictyosteliales</taxon>
        <taxon>Dictyosteliaceae</taxon>
        <taxon>Dictyostelium</taxon>
    </lineage>
</organism>
<dbReference type="InterPro" id="IPR018246">
    <property type="entry name" value="AP_endonuc_F2_Zn_BS"/>
</dbReference>
<dbReference type="NCBIfam" id="NF002199">
    <property type="entry name" value="PRK01060.1-4"/>
    <property type="match status" value="1"/>
</dbReference>
<evidence type="ECO:0000256" key="5">
    <source>
        <dbReference type="ARBA" id="ARBA00022801"/>
    </source>
</evidence>
<dbReference type="GO" id="GO:0008270">
    <property type="term" value="F:zinc ion binding"/>
    <property type="evidence" value="ECO:0007669"/>
    <property type="project" value="InterPro"/>
</dbReference>
<evidence type="ECO:0000256" key="1">
    <source>
        <dbReference type="ARBA" id="ARBA00001947"/>
    </source>
</evidence>
<dbReference type="GO" id="GO:0008081">
    <property type="term" value="F:phosphoric diester hydrolase activity"/>
    <property type="evidence" value="ECO:0000318"/>
    <property type="project" value="GO_Central"/>
</dbReference>
<reference evidence="10" key="1">
    <citation type="journal article" date="2011" name="Genome Biol.">
        <title>Comparative genomics of the social amoebae Dictyostelium discoideum and Dictyostelium purpureum.</title>
        <authorList>
            <consortium name="US DOE Joint Genome Institute (JGI-PGF)"/>
            <person name="Sucgang R."/>
            <person name="Kuo A."/>
            <person name="Tian X."/>
            <person name="Salerno W."/>
            <person name="Parikh A."/>
            <person name="Feasley C.L."/>
            <person name="Dalin E."/>
            <person name="Tu H."/>
            <person name="Huang E."/>
            <person name="Barry K."/>
            <person name="Lindquist E."/>
            <person name="Shapiro H."/>
            <person name="Bruce D."/>
            <person name="Schmutz J."/>
            <person name="Salamov A."/>
            <person name="Fey P."/>
            <person name="Gaudet P."/>
            <person name="Anjard C."/>
            <person name="Babu M.M."/>
            <person name="Basu S."/>
            <person name="Bushmanova Y."/>
            <person name="van der Wel H."/>
            <person name="Katoh-Kurasawa M."/>
            <person name="Dinh C."/>
            <person name="Coutinho P.M."/>
            <person name="Saito T."/>
            <person name="Elias M."/>
            <person name="Schaap P."/>
            <person name="Kay R.R."/>
            <person name="Henrissat B."/>
            <person name="Eichinger L."/>
            <person name="Rivero F."/>
            <person name="Putnam N.H."/>
            <person name="West C.M."/>
            <person name="Loomis W.F."/>
            <person name="Chisholm R.L."/>
            <person name="Shaulsky G."/>
            <person name="Strassmann J.E."/>
            <person name="Queller D.C."/>
            <person name="Kuspa A."/>
            <person name="Grigoriev I.V."/>
        </authorList>
    </citation>
    <scope>NUCLEOTIDE SEQUENCE [LARGE SCALE GENOMIC DNA]</scope>
    <source>
        <strain evidence="10">QSDP1</strain>
    </source>
</reference>
<dbReference type="FunCoup" id="F1A0E3">
    <property type="interactions" value="229"/>
</dbReference>
<dbReference type="GO" id="GO:0005634">
    <property type="term" value="C:nucleus"/>
    <property type="evidence" value="ECO:0000318"/>
    <property type="project" value="GO_Central"/>
</dbReference>
<dbReference type="InterPro" id="IPR001719">
    <property type="entry name" value="AP_endonuc_2"/>
</dbReference>
<dbReference type="eggNOG" id="KOG3997">
    <property type="taxonomic scope" value="Eukaryota"/>
</dbReference>
<dbReference type="OrthoDB" id="7663182at2759"/>
<feature type="domain" description="Xylose isomerase-like TIM barrel" evidence="8">
    <location>
        <begin position="28"/>
        <end position="275"/>
    </location>
</feature>
<dbReference type="KEGG" id="dpp:DICPUDRAFT_41583"/>
<evidence type="ECO:0000256" key="6">
    <source>
        <dbReference type="ARBA" id="ARBA00022833"/>
    </source>
</evidence>
<dbReference type="GO" id="GO:0005739">
    <property type="term" value="C:mitochondrion"/>
    <property type="evidence" value="ECO:0000318"/>
    <property type="project" value="GO_Central"/>
</dbReference>
<proteinExistence type="inferred from homology"/>
<dbReference type="InParanoid" id="F1A0E3"/>
<comment type="cofactor">
    <cofactor evidence="1">
        <name>Zn(2+)</name>
        <dbReference type="ChEBI" id="CHEBI:29105"/>
    </cofactor>
</comment>
<dbReference type="PROSITE" id="PS00729">
    <property type="entry name" value="AP_NUCLEASE_F2_1"/>
    <property type="match status" value="1"/>
</dbReference>
<gene>
    <name evidence="9" type="ORF">DICPUDRAFT_41583</name>
</gene>
<dbReference type="PROSITE" id="PS00730">
    <property type="entry name" value="AP_NUCLEASE_F2_2"/>
    <property type="match status" value="1"/>
</dbReference>
<name>F1A0E3_DICPU</name>
<dbReference type="GeneID" id="10510762"/>